<dbReference type="Pfam" id="PF00768">
    <property type="entry name" value="Peptidase_S11"/>
    <property type="match status" value="1"/>
</dbReference>
<evidence type="ECO:0000256" key="8">
    <source>
        <dbReference type="PIRSR" id="PIRSR618044-2"/>
    </source>
</evidence>
<feature type="active site" evidence="7">
    <location>
        <position position="125"/>
    </location>
</feature>
<gene>
    <name evidence="11" type="ORF">SAMN05518683_109124</name>
</gene>
<dbReference type="PRINTS" id="PR00725">
    <property type="entry name" value="DADACBPTASE1"/>
</dbReference>
<keyword evidence="2" id="KW-0732">Signal</keyword>
<feature type="active site" description="Acyl-ester intermediate" evidence="7">
    <location>
        <position position="70"/>
    </location>
</feature>
<evidence type="ECO:0000313" key="12">
    <source>
        <dbReference type="Proteomes" id="UP000198892"/>
    </source>
</evidence>
<keyword evidence="6" id="KW-0961">Cell wall biogenesis/degradation</keyword>
<dbReference type="InterPro" id="IPR001967">
    <property type="entry name" value="Peptidase_S11_N"/>
</dbReference>
<dbReference type="Proteomes" id="UP000198892">
    <property type="component" value="Unassembled WGS sequence"/>
</dbReference>
<keyword evidence="12" id="KW-1185">Reference proteome</keyword>
<keyword evidence="3" id="KW-0378">Hydrolase</keyword>
<dbReference type="STRING" id="1884432.SAMN05518683_109124"/>
<dbReference type="PANTHER" id="PTHR21581">
    <property type="entry name" value="D-ALANYL-D-ALANINE CARBOXYPEPTIDASE"/>
    <property type="match status" value="1"/>
</dbReference>
<dbReference type="EMBL" id="FOXD01000009">
    <property type="protein sequence ID" value="SFP75123.1"/>
    <property type="molecule type" value="Genomic_DNA"/>
</dbReference>
<evidence type="ECO:0000256" key="4">
    <source>
        <dbReference type="ARBA" id="ARBA00022960"/>
    </source>
</evidence>
<feature type="active site" description="Proton acceptor" evidence="7">
    <location>
        <position position="73"/>
    </location>
</feature>
<keyword evidence="11" id="KW-0645">Protease</keyword>
<feature type="binding site" evidence="8">
    <location>
        <position position="231"/>
    </location>
    <ligand>
        <name>substrate</name>
    </ligand>
</feature>
<dbReference type="SUPFAM" id="SSF56601">
    <property type="entry name" value="beta-lactamase/transpeptidase-like"/>
    <property type="match status" value="1"/>
</dbReference>
<feature type="domain" description="Peptidase S11 D-alanyl-D-alanine carboxypeptidase A N-terminal" evidence="10">
    <location>
        <begin position="34"/>
        <end position="262"/>
    </location>
</feature>
<dbReference type="InterPro" id="IPR012338">
    <property type="entry name" value="Beta-lactam/transpept-like"/>
</dbReference>
<dbReference type="GO" id="GO:0006508">
    <property type="term" value="P:proteolysis"/>
    <property type="evidence" value="ECO:0007669"/>
    <property type="project" value="InterPro"/>
</dbReference>
<evidence type="ECO:0000256" key="7">
    <source>
        <dbReference type="PIRSR" id="PIRSR618044-1"/>
    </source>
</evidence>
<keyword evidence="11" id="KW-0121">Carboxypeptidase</keyword>
<dbReference type="RefSeq" id="WP_093337084.1">
    <property type="nucleotide sequence ID" value="NZ_FOXD01000009.1"/>
</dbReference>
<dbReference type="GO" id="GO:0071555">
    <property type="term" value="P:cell wall organization"/>
    <property type="evidence" value="ECO:0007669"/>
    <property type="project" value="UniProtKB-KW"/>
</dbReference>
<accession>A0A1I5SWL0</accession>
<evidence type="ECO:0000256" key="9">
    <source>
        <dbReference type="RuleBase" id="RU004016"/>
    </source>
</evidence>
<keyword evidence="5" id="KW-0573">Peptidoglycan synthesis</keyword>
<sequence length="393" mass="44200">MKQKLRTLHIVTIIVWIVLFVLPVDRGSAYAEKTAAERPEISSETAALMDADTGQVLLDKQGAKRMYPASISKIATGITALEQGTPEEMVTVSRRAADTNGTSVYLVEGEKMPLKQLVQGLLINSGNDAATAIAEHLGRTENTFSQQMTEYLKKKTGIVNTSFTNPHGLFEKDHYTTAEDMARLTKYAMQNDDFRDIVSTKTLAWEGKGWETELRNHHQLLWEYKGTTGVKNGYVSEAGYTLVTTAKRQGRELIAVIMKADTSRNAYEDTVELLDYGFDAFDKQTIAEGTRFQSPDQSVYIASEEKKYLQKKGTNATLEAGNGGEWRILNERGRVTLTGTLTKERVKSGGEKKERAAVMPMEDNDIKRVLWNTWTNYTSMTARIMYYHFRLML</sequence>
<dbReference type="PANTHER" id="PTHR21581:SF6">
    <property type="entry name" value="TRAFFICKING PROTEIN PARTICLE COMPLEX SUBUNIT 12"/>
    <property type="match status" value="1"/>
</dbReference>
<evidence type="ECO:0000259" key="10">
    <source>
        <dbReference type="Pfam" id="PF00768"/>
    </source>
</evidence>
<name>A0A1I5SWL0_9BACI</name>
<dbReference type="Gene3D" id="3.40.710.10">
    <property type="entry name" value="DD-peptidase/beta-lactamase superfamily"/>
    <property type="match status" value="1"/>
</dbReference>
<dbReference type="InterPro" id="IPR018044">
    <property type="entry name" value="Peptidase_S11"/>
</dbReference>
<evidence type="ECO:0000256" key="2">
    <source>
        <dbReference type="ARBA" id="ARBA00022729"/>
    </source>
</evidence>
<organism evidence="11 12">
    <name type="scientific">Salibacterium halotolerans</name>
    <dbReference type="NCBI Taxonomy" id="1884432"/>
    <lineage>
        <taxon>Bacteria</taxon>
        <taxon>Bacillati</taxon>
        <taxon>Bacillota</taxon>
        <taxon>Bacilli</taxon>
        <taxon>Bacillales</taxon>
        <taxon>Bacillaceae</taxon>
    </lineage>
</organism>
<dbReference type="GO" id="GO:0008360">
    <property type="term" value="P:regulation of cell shape"/>
    <property type="evidence" value="ECO:0007669"/>
    <property type="project" value="UniProtKB-KW"/>
</dbReference>
<reference evidence="12" key="1">
    <citation type="submission" date="2016-10" db="EMBL/GenBank/DDBJ databases">
        <authorList>
            <person name="Varghese N."/>
            <person name="Submissions S."/>
        </authorList>
    </citation>
    <scope>NUCLEOTIDE SEQUENCE [LARGE SCALE GENOMIC DNA]</scope>
    <source>
        <strain evidence="12">S7</strain>
    </source>
</reference>
<dbReference type="GO" id="GO:0009252">
    <property type="term" value="P:peptidoglycan biosynthetic process"/>
    <property type="evidence" value="ECO:0007669"/>
    <property type="project" value="UniProtKB-KW"/>
</dbReference>
<evidence type="ECO:0000313" key="11">
    <source>
        <dbReference type="EMBL" id="SFP75123.1"/>
    </source>
</evidence>
<evidence type="ECO:0000256" key="1">
    <source>
        <dbReference type="ARBA" id="ARBA00007164"/>
    </source>
</evidence>
<dbReference type="AlphaFoldDB" id="A0A1I5SWL0"/>
<comment type="similarity">
    <text evidence="1 9">Belongs to the peptidase S11 family.</text>
</comment>
<dbReference type="GO" id="GO:0009002">
    <property type="term" value="F:serine-type D-Ala-D-Ala carboxypeptidase activity"/>
    <property type="evidence" value="ECO:0007669"/>
    <property type="project" value="InterPro"/>
</dbReference>
<protein>
    <submittedName>
        <fullName evidence="11">D-alanyl-D-alanine carboxypeptidase/D-alanyl-D-alanine carboxypeptidase (Penicillin-binding protein 5/6)</fullName>
    </submittedName>
</protein>
<evidence type="ECO:0000256" key="6">
    <source>
        <dbReference type="ARBA" id="ARBA00023316"/>
    </source>
</evidence>
<keyword evidence="4" id="KW-0133">Cell shape</keyword>
<evidence type="ECO:0000256" key="3">
    <source>
        <dbReference type="ARBA" id="ARBA00022801"/>
    </source>
</evidence>
<proteinExistence type="inferred from homology"/>
<evidence type="ECO:0000256" key="5">
    <source>
        <dbReference type="ARBA" id="ARBA00022984"/>
    </source>
</evidence>